<reference evidence="2" key="4">
    <citation type="submission" date="2025-09" db="UniProtKB">
        <authorList>
            <consortium name="Ensembl"/>
        </authorList>
    </citation>
    <scope>IDENTIFICATION</scope>
</reference>
<dbReference type="InParanoid" id="F6SLY8"/>
<name>F6SLY8_CIOIN</name>
<sequence length="178" mass="19918">MKSVSMCFVFYCILFANEVGVTNAVCDGDEIKRNGTGVVQIKGGNAKTIDHSWTLKSELMTSLLIVNMTMVNMHSRNRANVSCDFAIEYVVLPDGKQVCHTNKTCGVYMSPNINIPNTIAYQSNEYMKVVNAKCATEWKHATTWPPTLCIQARLTTFELDLNYQFINLPVPSETTSNF</sequence>
<keyword evidence="1" id="KW-0732">Signal</keyword>
<dbReference type="Proteomes" id="UP000008144">
    <property type="component" value="Chromosome 3"/>
</dbReference>
<dbReference type="AlphaFoldDB" id="F6SLY8"/>
<evidence type="ECO:0000256" key="1">
    <source>
        <dbReference type="SAM" id="SignalP"/>
    </source>
</evidence>
<dbReference type="HOGENOM" id="CLU_1513873_0_0_1"/>
<reference evidence="3" key="1">
    <citation type="journal article" date="2002" name="Science">
        <title>The draft genome of Ciona intestinalis: insights into chordate and vertebrate origins.</title>
        <authorList>
            <person name="Dehal P."/>
            <person name="Satou Y."/>
            <person name="Campbell R.K."/>
            <person name="Chapman J."/>
            <person name="Degnan B."/>
            <person name="De Tomaso A."/>
            <person name="Davidson B."/>
            <person name="Di Gregorio A."/>
            <person name="Gelpke M."/>
            <person name="Goodstein D.M."/>
            <person name="Harafuji N."/>
            <person name="Hastings K.E."/>
            <person name="Ho I."/>
            <person name="Hotta K."/>
            <person name="Huang W."/>
            <person name="Kawashima T."/>
            <person name="Lemaire P."/>
            <person name="Martinez D."/>
            <person name="Meinertzhagen I.A."/>
            <person name="Necula S."/>
            <person name="Nonaka M."/>
            <person name="Putnam N."/>
            <person name="Rash S."/>
            <person name="Saiga H."/>
            <person name="Satake M."/>
            <person name="Terry A."/>
            <person name="Yamada L."/>
            <person name="Wang H.G."/>
            <person name="Awazu S."/>
            <person name="Azumi K."/>
            <person name="Boore J."/>
            <person name="Branno M."/>
            <person name="Chin-Bow S."/>
            <person name="DeSantis R."/>
            <person name="Doyle S."/>
            <person name="Francino P."/>
            <person name="Keys D.N."/>
            <person name="Haga S."/>
            <person name="Hayashi H."/>
            <person name="Hino K."/>
            <person name="Imai K.S."/>
            <person name="Inaba K."/>
            <person name="Kano S."/>
            <person name="Kobayashi K."/>
            <person name="Kobayashi M."/>
            <person name="Lee B.I."/>
            <person name="Makabe K.W."/>
            <person name="Manohar C."/>
            <person name="Matassi G."/>
            <person name="Medina M."/>
            <person name="Mochizuki Y."/>
            <person name="Mount S."/>
            <person name="Morishita T."/>
            <person name="Miura S."/>
            <person name="Nakayama A."/>
            <person name="Nishizaka S."/>
            <person name="Nomoto H."/>
            <person name="Ohta F."/>
            <person name="Oishi K."/>
            <person name="Rigoutsos I."/>
            <person name="Sano M."/>
            <person name="Sasaki A."/>
            <person name="Sasakura Y."/>
            <person name="Shoguchi E."/>
            <person name="Shin-i T."/>
            <person name="Spagnuolo A."/>
            <person name="Stainier D."/>
            <person name="Suzuki M.M."/>
            <person name="Tassy O."/>
            <person name="Takatori N."/>
            <person name="Tokuoka M."/>
            <person name="Yagi K."/>
            <person name="Yoshizaki F."/>
            <person name="Wada S."/>
            <person name="Zhang C."/>
            <person name="Hyatt P.D."/>
            <person name="Larimer F."/>
            <person name="Detter C."/>
            <person name="Doggett N."/>
            <person name="Glavina T."/>
            <person name="Hawkins T."/>
            <person name="Richardson P."/>
            <person name="Lucas S."/>
            <person name="Kohara Y."/>
            <person name="Levine M."/>
            <person name="Satoh N."/>
            <person name="Rokhsar D.S."/>
        </authorList>
    </citation>
    <scope>NUCLEOTIDE SEQUENCE [LARGE SCALE GENOMIC DNA]</scope>
</reference>
<protein>
    <submittedName>
        <fullName evidence="2">Uncharacterized protein</fullName>
    </submittedName>
</protein>
<dbReference type="EMBL" id="EAAA01001611">
    <property type="status" value="NOT_ANNOTATED_CDS"/>
    <property type="molecule type" value="Genomic_DNA"/>
</dbReference>
<accession>F6SLY8</accession>
<feature type="signal peptide" evidence="1">
    <location>
        <begin position="1"/>
        <end position="24"/>
    </location>
</feature>
<proteinExistence type="predicted"/>
<reference evidence="2" key="2">
    <citation type="journal article" date="2008" name="Genome Biol.">
        <title>Improved genome assembly and evidence-based global gene model set for the chordate Ciona intestinalis: new insight into intron and operon populations.</title>
        <authorList>
            <person name="Satou Y."/>
            <person name="Mineta K."/>
            <person name="Ogasawara M."/>
            <person name="Sasakura Y."/>
            <person name="Shoguchi E."/>
            <person name="Ueno K."/>
            <person name="Yamada L."/>
            <person name="Matsumoto J."/>
            <person name="Wasserscheid J."/>
            <person name="Dewar K."/>
            <person name="Wiley G.B."/>
            <person name="Macmil S.L."/>
            <person name="Roe B.A."/>
            <person name="Zeller R.W."/>
            <person name="Hastings K.E."/>
            <person name="Lemaire P."/>
            <person name="Lindquist E."/>
            <person name="Endo T."/>
            <person name="Hotta K."/>
            <person name="Inaba K."/>
        </authorList>
    </citation>
    <scope>NUCLEOTIDE SEQUENCE [LARGE SCALE GENOMIC DNA]</scope>
    <source>
        <strain evidence="2">wild type</strain>
    </source>
</reference>
<feature type="chain" id="PRO_5003346617" evidence="1">
    <location>
        <begin position="25"/>
        <end position="178"/>
    </location>
</feature>
<keyword evidence="3" id="KW-1185">Reference proteome</keyword>
<evidence type="ECO:0000313" key="2">
    <source>
        <dbReference type="Ensembl" id="ENSCINP00000022373.2"/>
    </source>
</evidence>
<reference evidence="2" key="3">
    <citation type="submission" date="2025-08" db="UniProtKB">
        <authorList>
            <consortium name="Ensembl"/>
        </authorList>
    </citation>
    <scope>IDENTIFICATION</scope>
</reference>
<organism evidence="2 3">
    <name type="scientific">Ciona intestinalis</name>
    <name type="common">Transparent sea squirt</name>
    <name type="synonym">Ascidia intestinalis</name>
    <dbReference type="NCBI Taxonomy" id="7719"/>
    <lineage>
        <taxon>Eukaryota</taxon>
        <taxon>Metazoa</taxon>
        <taxon>Chordata</taxon>
        <taxon>Tunicata</taxon>
        <taxon>Ascidiacea</taxon>
        <taxon>Phlebobranchia</taxon>
        <taxon>Cionidae</taxon>
        <taxon>Ciona</taxon>
    </lineage>
</organism>
<dbReference type="Ensembl" id="ENSCINT00000022619.2">
    <property type="protein sequence ID" value="ENSCINP00000022373.2"/>
    <property type="gene ID" value="ENSCING00000011792.2"/>
</dbReference>
<evidence type="ECO:0000313" key="3">
    <source>
        <dbReference type="Proteomes" id="UP000008144"/>
    </source>
</evidence>